<gene>
    <name evidence="2" type="ORF">QBC33DRAFT_446387</name>
</gene>
<proteinExistence type="predicted"/>
<name>A0AAJ0C7R6_9PEZI</name>
<comment type="caution">
    <text evidence="2">The sequence shown here is derived from an EMBL/GenBank/DDBJ whole genome shotgun (WGS) entry which is preliminary data.</text>
</comment>
<feature type="compositionally biased region" description="Polar residues" evidence="1">
    <location>
        <begin position="878"/>
        <end position="888"/>
    </location>
</feature>
<dbReference type="RefSeq" id="XP_060286437.1">
    <property type="nucleotide sequence ID" value="XM_060424372.1"/>
</dbReference>
<sequence length="888" mass="99640">MLLDIPRFRLPFGDGGTLDNKTLAKLLGGQSWAMHWFVSSIRREIGLDIAGERDARRLIRSKVLARLRAVPGEDGLGLLKTYDTTFSVNCDLVSFFERKQYDGPPEDMLSRVITLSGNGNAVQAMTTLEYIQQVWPRHGPQLISSLEQMLSSNQAKGKTSDASLGSNSISASMDGHSLSVRVIGTAYFVAEVGEALGWLSASLQMSDGDIGPRDIAKAEVYLRPGDPLEQITMFRIDIHITELGQDDANLPTTSNCWRDLFRNPVVISGYPIRRRKQPGTGLETSFDIMASLVRARGLVNFRDRTFLKGFSSMLVASKAEGGIVFWHLFFNEDKSHVTYTDKRLEKLLMDPPAGLDLDGLESMRHVVGWCTNVKNYVGAPDAEYSIRWSGLPKPNQKCAFDKVSISAGKFISAGISCSIGLKDRPIHVNLDDYIGMLLTISTRYFVLYDVGDRRAWLVDGASTLLHLLRASIKHYQDDPRLRLIFCFDSDDFVEADEPYTGGDAAFKALSNVHNQDLPLYQKSHEIWDEETRRTRERIEHVSKRKSTYLRVRDRVAQICTVLEQIIAHQDDDMNGVGFRLKYTPRLQLEGFDFMGVATNQGTLWPKVATLHATGAGWVDFTRALHAVTLFGNGFGHLFQPTEAQESCHSCGWNTNLPVGEDFLAVCATELEEIIKMSGEKTCVPWRLVDDIHWHVPDKLHEPCRCGARRSHDRVQVLIPTSFPRLWGRGFASPSALAPGSAVVFGHSWILPLRWKARINREEPDNVVPDEEHSLLEQRRVVEPSTTGRQPARTVDQTQLPVGTLYTQENQPFATQSTPWRAIESLENPDTDMEDLQVADLRTLDGLDAERENDRSALSSSDDIFHEKIRRKRGHGQLRMNSMDTASGQ</sequence>
<accession>A0AAJ0C7R6</accession>
<protein>
    <submittedName>
        <fullName evidence="2">Uncharacterized protein</fullName>
    </submittedName>
</protein>
<evidence type="ECO:0000313" key="3">
    <source>
        <dbReference type="Proteomes" id="UP001244011"/>
    </source>
</evidence>
<organism evidence="2 3">
    <name type="scientific">Phialemonium atrogriseum</name>
    <dbReference type="NCBI Taxonomy" id="1093897"/>
    <lineage>
        <taxon>Eukaryota</taxon>
        <taxon>Fungi</taxon>
        <taxon>Dikarya</taxon>
        <taxon>Ascomycota</taxon>
        <taxon>Pezizomycotina</taxon>
        <taxon>Sordariomycetes</taxon>
        <taxon>Sordariomycetidae</taxon>
        <taxon>Cephalothecales</taxon>
        <taxon>Cephalothecaceae</taxon>
        <taxon>Phialemonium</taxon>
    </lineage>
</organism>
<evidence type="ECO:0000256" key="1">
    <source>
        <dbReference type="SAM" id="MobiDB-lite"/>
    </source>
</evidence>
<dbReference type="GeneID" id="85307559"/>
<keyword evidence="3" id="KW-1185">Reference proteome</keyword>
<dbReference type="EMBL" id="MU839001">
    <property type="protein sequence ID" value="KAK1770224.1"/>
    <property type="molecule type" value="Genomic_DNA"/>
</dbReference>
<dbReference type="AlphaFoldDB" id="A0AAJ0C7R6"/>
<reference evidence="2" key="1">
    <citation type="submission" date="2023-06" db="EMBL/GenBank/DDBJ databases">
        <title>Genome-scale phylogeny and comparative genomics of the fungal order Sordariales.</title>
        <authorList>
            <consortium name="Lawrence Berkeley National Laboratory"/>
            <person name="Hensen N."/>
            <person name="Bonometti L."/>
            <person name="Westerberg I."/>
            <person name="Brannstrom I.O."/>
            <person name="Guillou S."/>
            <person name="Cros-Aarteil S."/>
            <person name="Calhoun S."/>
            <person name="Haridas S."/>
            <person name="Kuo A."/>
            <person name="Mondo S."/>
            <person name="Pangilinan J."/>
            <person name="Riley R."/>
            <person name="Labutti K."/>
            <person name="Andreopoulos B."/>
            <person name="Lipzen A."/>
            <person name="Chen C."/>
            <person name="Yanf M."/>
            <person name="Daum C."/>
            <person name="Ng V."/>
            <person name="Clum A."/>
            <person name="Steindorff A."/>
            <person name="Ohm R."/>
            <person name="Martin F."/>
            <person name="Silar P."/>
            <person name="Natvig D."/>
            <person name="Lalanne C."/>
            <person name="Gautier V."/>
            <person name="Ament-Velasquez S.L."/>
            <person name="Kruys A."/>
            <person name="Hutchinson M.I."/>
            <person name="Powell A.J."/>
            <person name="Barry K."/>
            <person name="Miller A.N."/>
            <person name="Grigoriev I.V."/>
            <person name="Debuchy R."/>
            <person name="Gladieux P."/>
            <person name="Thoren M.H."/>
            <person name="Johannesson H."/>
        </authorList>
    </citation>
    <scope>NUCLEOTIDE SEQUENCE</scope>
    <source>
        <strain evidence="2">8032-3</strain>
    </source>
</reference>
<evidence type="ECO:0000313" key="2">
    <source>
        <dbReference type="EMBL" id="KAK1770224.1"/>
    </source>
</evidence>
<dbReference type="Proteomes" id="UP001244011">
    <property type="component" value="Unassembled WGS sequence"/>
</dbReference>
<feature type="region of interest" description="Disordered" evidence="1">
    <location>
        <begin position="847"/>
        <end position="888"/>
    </location>
</feature>